<sequence length="156" mass="15718">MRYTATFALLSLLTGALAGGGDQGSDCVMTRILPTVTVGCSENLSGATAAPSPHAPQQPGHQSYPSGTAKPVADRPGTQSVAAKPYQSTQPGSSGGSDIRPVINGHSGSNATAHTLEPSDAPHVVSGASGLITYANAEVIIASLLAYLVPILIRDL</sequence>
<comment type="caution">
    <text evidence="3">The sequence shown here is derived from an EMBL/GenBank/DDBJ whole genome shotgun (WGS) entry which is preliminary data.</text>
</comment>
<accession>A0A9P7LJQ5</accession>
<dbReference type="OrthoDB" id="5094627at2759"/>
<feature type="compositionally biased region" description="Polar residues" evidence="1">
    <location>
        <begin position="77"/>
        <end position="92"/>
    </location>
</feature>
<evidence type="ECO:0000256" key="2">
    <source>
        <dbReference type="SAM" id="SignalP"/>
    </source>
</evidence>
<feature type="signal peptide" evidence="2">
    <location>
        <begin position="1"/>
        <end position="18"/>
    </location>
</feature>
<dbReference type="AlphaFoldDB" id="A0A9P7LJQ5"/>
<feature type="region of interest" description="Disordered" evidence="1">
    <location>
        <begin position="47"/>
        <end position="118"/>
    </location>
</feature>
<keyword evidence="2" id="KW-0732">Signal</keyword>
<feature type="chain" id="PRO_5041192811" evidence="2">
    <location>
        <begin position="19"/>
        <end position="156"/>
    </location>
</feature>
<gene>
    <name evidence="3" type="ORF">H9Q72_007878</name>
</gene>
<evidence type="ECO:0000313" key="4">
    <source>
        <dbReference type="Proteomes" id="UP000750502"/>
    </source>
</evidence>
<protein>
    <submittedName>
        <fullName evidence="3">Uncharacterized protein</fullName>
    </submittedName>
</protein>
<proteinExistence type="predicted"/>
<keyword evidence="4" id="KW-1185">Reference proteome</keyword>
<organism evidence="3 4">
    <name type="scientific">Fusarium xylarioides</name>
    <dbReference type="NCBI Taxonomy" id="221167"/>
    <lineage>
        <taxon>Eukaryota</taxon>
        <taxon>Fungi</taxon>
        <taxon>Dikarya</taxon>
        <taxon>Ascomycota</taxon>
        <taxon>Pezizomycotina</taxon>
        <taxon>Sordariomycetes</taxon>
        <taxon>Hypocreomycetidae</taxon>
        <taxon>Hypocreales</taxon>
        <taxon>Nectriaceae</taxon>
        <taxon>Fusarium</taxon>
        <taxon>Fusarium fujikuroi species complex</taxon>
    </lineage>
</organism>
<dbReference type="Proteomes" id="UP000750502">
    <property type="component" value="Unassembled WGS sequence"/>
</dbReference>
<evidence type="ECO:0000256" key="1">
    <source>
        <dbReference type="SAM" id="MobiDB-lite"/>
    </source>
</evidence>
<dbReference type="EMBL" id="JADFTT010000271">
    <property type="protein sequence ID" value="KAG5764031.1"/>
    <property type="molecule type" value="Genomic_DNA"/>
</dbReference>
<name>A0A9P7LJQ5_9HYPO</name>
<evidence type="ECO:0000313" key="3">
    <source>
        <dbReference type="EMBL" id="KAG5764031.1"/>
    </source>
</evidence>
<reference evidence="3" key="1">
    <citation type="journal article" date="2020" name="bioRxiv">
        <title>Historical genomics reveals the evolutionary mechanisms behind multiple outbreaks of the host-specific coffee wilt pathogen Fusarium xylarioides.</title>
        <authorList>
            <person name="Peck D."/>
            <person name="Nowell R.W."/>
            <person name="Flood J."/>
            <person name="Ryan M.J."/>
            <person name="Barraclough T.G."/>
        </authorList>
    </citation>
    <scope>NUCLEOTIDE SEQUENCE</scope>
    <source>
        <strain evidence="3">IMI 127659i</strain>
    </source>
</reference>
<reference evidence="3" key="2">
    <citation type="submission" date="2020-10" db="EMBL/GenBank/DDBJ databases">
        <authorList>
            <person name="Peck L.D."/>
            <person name="Nowell R.W."/>
            <person name="Flood J."/>
            <person name="Ryan M.J."/>
            <person name="Barraclough T.G."/>
        </authorList>
    </citation>
    <scope>NUCLEOTIDE SEQUENCE</scope>
    <source>
        <strain evidence="3">IMI 127659i</strain>
    </source>
</reference>